<organism evidence="1 2">
    <name type="scientific">Pandoraea eparura</name>
    <dbReference type="NCBI Taxonomy" id="2508291"/>
    <lineage>
        <taxon>Bacteria</taxon>
        <taxon>Pseudomonadati</taxon>
        <taxon>Pseudomonadota</taxon>
        <taxon>Betaproteobacteria</taxon>
        <taxon>Burkholderiales</taxon>
        <taxon>Burkholderiaceae</taxon>
        <taxon>Pandoraea</taxon>
    </lineage>
</organism>
<accession>A0A5E4URF8</accession>
<dbReference type="Proteomes" id="UP000400981">
    <property type="component" value="Unassembled WGS sequence"/>
</dbReference>
<dbReference type="EMBL" id="CABPSH010000004">
    <property type="protein sequence ID" value="VVE02113.1"/>
    <property type="molecule type" value="Genomic_DNA"/>
</dbReference>
<dbReference type="AlphaFoldDB" id="A0A5E4URF8"/>
<reference evidence="1 2" key="1">
    <citation type="submission" date="2019-08" db="EMBL/GenBank/DDBJ databases">
        <authorList>
            <person name="Peeters C."/>
        </authorList>
    </citation>
    <scope>NUCLEOTIDE SEQUENCE [LARGE SCALE GENOMIC DNA]</scope>
    <source>
        <strain evidence="1 2">LMG 31012</strain>
    </source>
</reference>
<name>A0A5E4URF8_9BURK</name>
<proteinExistence type="predicted"/>
<sequence>MIIVASIRREARPARGTHTQQAAACAVRHAQVQLSASGAGARAAC</sequence>
<gene>
    <name evidence="1" type="ORF">PEP31012_02169</name>
</gene>
<keyword evidence="2" id="KW-1185">Reference proteome</keyword>
<evidence type="ECO:0000313" key="1">
    <source>
        <dbReference type="EMBL" id="VVE02113.1"/>
    </source>
</evidence>
<protein>
    <submittedName>
        <fullName evidence="1">Uncharacterized protein</fullName>
    </submittedName>
</protein>
<evidence type="ECO:0000313" key="2">
    <source>
        <dbReference type="Proteomes" id="UP000400981"/>
    </source>
</evidence>